<dbReference type="AlphaFoldDB" id="A0A381TVF5"/>
<evidence type="ECO:0000313" key="1">
    <source>
        <dbReference type="EMBL" id="SVA19448.1"/>
    </source>
</evidence>
<proteinExistence type="predicted"/>
<sequence length="60" mass="6704">MKSWKVLLAIALAIFAISLFIVSPDTKSFSVLSQREDTSKSSAITDKWDGKGKIVDMIWE</sequence>
<gene>
    <name evidence="1" type="ORF">METZ01_LOCUS72302</name>
</gene>
<name>A0A381TVF5_9ZZZZ</name>
<organism evidence="1">
    <name type="scientific">marine metagenome</name>
    <dbReference type="NCBI Taxonomy" id="408172"/>
    <lineage>
        <taxon>unclassified sequences</taxon>
        <taxon>metagenomes</taxon>
        <taxon>ecological metagenomes</taxon>
    </lineage>
</organism>
<protein>
    <submittedName>
        <fullName evidence="1">Uncharacterized protein</fullName>
    </submittedName>
</protein>
<accession>A0A381TVF5</accession>
<dbReference type="EMBL" id="UINC01005154">
    <property type="protein sequence ID" value="SVA19448.1"/>
    <property type="molecule type" value="Genomic_DNA"/>
</dbReference>
<reference evidence="1" key="1">
    <citation type="submission" date="2018-05" db="EMBL/GenBank/DDBJ databases">
        <authorList>
            <person name="Lanie J.A."/>
            <person name="Ng W.-L."/>
            <person name="Kazmierczak K.M."/>
            <person name="Andrzejewski T.M."/>
            <person name="Davidsen T.M."/>
            <person name="Wayne K.J."/>
            <person name="Tettelin H."/>
            <person name="Glass J.I."/>
            <person name="Rusch D."/>
            <person name="Podicherti R."/>
            <person name="Tsui H.-C.T."/>
            <person name="Winkler M.E."/>
        </authorList>
    </citation>
    <scope>NUCLEOTIDE SEQUENCE</scope>
</reference>